<keyword evidence="4" id="KW-0524">Neurogenesis</keyword>
<sequence>MYRSTKGASKARRDQINAEIRNLKDLLPISDADKARLSYLHIMSLACMYTRKSVFFSPEAEAGPEERASILSFRELSELMQALPGFLMLLTGEGKLLYLSDSVSEHLGHSMVDLVAQGDSVYDIIDASDHFVMRSNLSTSSSLEMDRLFRCRFNTSKSVRRQSAGNKTVLIRARCLSPLSASPASGSYWTSNTAWVCFCSPLEPHPSRSSPGEEAESTSAPPLAETNLFLACFHSQHGRDMRLQAAQDSVSAYLGFDVTALRSCSWYSLLHPQDLSHASAQHRSLLREGGEGRAEMVVRVQTQDQSWVWLYMVLQLQPGEIPISSNNYIISETEAWSVRQQLSTEQTQLTLVLSAGASQQEGLGLQSPDTLSSPDQVFTPGSSGLSAQSFDFSTAGCSVGSSDEPGSSAAEAMQVEGDSRSSISSMEGEGFFQQHPAESPSAGSSSLQTSSWRHLSSWTPHVHRLPLRLPPMPTSQAQQTKEFVCTPPYTPHIAGSSFPFGEPLVSFVALKLATPSTDFLFSGEHGSGGLYEKLPPTPDSPGDGDCTVMTLPEVRGPLYVDVPLGPLQCPPEGLLTPEASPGKQPCLSFFSLEREKERAEISLLAQHISSLAEGFYLDPLLSKLSPPSMSPSSSPPSPFLSPATETADGDSVHTLREFYPIKAWRGLDFPMFLDDDDSLFEESILENLLQDNFIPPQSPGLSPPSPSTSPMPDLSSPISLQTPRNQSLLEELAVLEPMFGAGASIAPDLGQQPELYQLQCHPSSQCFHKDGSGSVPPF</sequence>
<evidence type="ECO:0000256" key="10">
    <source>
        <dbReference type="SAM" id="MobiDB-lite"/>
    </source>
</evidence>
<evidence type="ECO:0000256" key="5">
    <source>
        <dbReference type="ARBA" id="ARBA00023015"/>
    </source>
</evidence>
<reference evidence="13" key="2">
    <citation type="submission" date="2024-04" db="UniProtKB">
        <authorList>
            <consortium name="Ensembl"/>
        </authorList>
    </citation>
    <scope>IDENTIFICATION</scope>
</reference>
<dbReference type="SUPFAM" id="SSF55785">
    <property type="entry name" value="PYP-like sensor domain (PAS domain)"/>
    <property type="match status" value="2"/>
</dbReference>
<keyword evidence="8" id="KW-0804">Transcription</keyword>
<keyword evidence="9" id="KW-0539">Nucleus</keyword>
<dbReference type="AlphaFoldDB" id="G3PY63"/>
<dbReference type="PANTHER" id="PTHR23043">
    <property type="entry name" value="HYPOXIA-INDUCIBLE FACTOR 1 ALPHA"/>
    <property type="match status" value="1"/>
</dbReference>
<evidence type="ECO:0000256" key="1">
    <source>
        <dbReference type="ARBA" id="ARBA00004123"/>
    </source>
</evidence>
<evidence type="ECO:0000256" key="8">
    <source>
        <dbReference type="ARBA" id="ARBA00023163"/>
    </source>
</evidence>
<feature type="domain" description="PAS" evidence="11">
    <location>
        <begin position="72"/>
        <end position="146"/>
    </location>
</feature>
<dbReference type="PROSITE" id="PS50888">
    <property type="entry name" value="BHLH"/>
    <property type="match status" value="1"/>
</dbReference>
<dbReference type="InterPro" id="IPR011598">
    <property type="entry name" value="bHLH_dom"/>
</dbReference>
<evidence type="ECO:0000256" key="6">
    <source>
        <dbReference type="ARBA" id="ARBA00023125"/>
    </source>
</evidence>
<keyword evidence="7" id="KW-0010">Activator</keyword>
<dbReference type="GO" id="GO:0005634">
    <property type="term" value="C:nucleus"/>
    <property type="evidence" value="ECO:0007669"/>
    <property type="project" value="UniProtKB-SubCell"/>
</dbReference>
<dbReference type="FunCoup" id="G3PY63">
    <property type="interactions" value="917"/>
</dbReference>
<dbReference type="GO" id="GO:0046983">
    <property type="term" value="F:protein dimerization activity"/>
    <property type="evidence" value="ECO:0007669"/>
    <property type="project" value="InterPro"/>
</dbReference>
<dbReference type="PANTHER" id="PTHR23043:SF24">
    <property type="entry name" value="NEURONAL PAS DOMAIN-CONTAINING PROTEIN 4"/>
    <property type="match status" value="1"/>
</dbReference>
<organism evidence="13">
    <name type="scientific">Gasterosteus aculeatus</name>
    <name type="common">Three-spined stickleback</name>
    <dbReference type="NCBI Taxonomy" id="69293"/>
    <lineage>
        <taxon>Eukaryota</taxon>
        <taxon>Metazoa</taxon>
        <taxon>Chordata</taxon>
        <taxon>Craniata</taxon>
        <taxon>Vertebrata</taxon>
        <taxon>Euteleostomi</taxon>
        <taxon>Actinopterygii</taxon>
        <taxon>Neopterygii</taxon>
        <taxon>Teleostei</taxon>
        <taxon>Neoteleostei</taxon>
        <taxon>Acanthomorphata</taxon>
        <taxon>Eupercaria</taxon>
        <taxon>Perciformes</taxon>
        <taxon>Cottioidei</taxon>
        <taxon>Gasterosteales</taxon>
        <taxon>Gasterosteidae</taxon>
        <taxon>Gasterosteus</taxon>
    </lineage>
</organism>
<dbReference type="InterPro" id="IPR035965">
    <property type="entry name" value="PAS-like_dom_sf"/>
</dbReference>
<feature type="region of interest" description="Disordered" evidence="10">
    <location>
        <begin position="692"/>
        <end position="720"/>
    </location>
</feature>
<evidence type="ECO:0000256" key="2">
    <source>
        <dbReference type="ARBA" id="ARBA00022737"/>
    </source>
</evidence>
<evidence type="ECO:0000256" key="3">
    <source>
        <dbReference type="ARBA" id="ARBA00022782"/>
    </source>
</evidence>
<dbReference type="Pfam" id="PF14598">
    <property type="entry name" value="PAS_11"/>
    <property type="match status" value="1"/>
</dbReference>
<dbReference type="GO" id="GO:0000981">
    <property type="term" value="F:DNA-binding transcription factor activity, RNA polymerase II-specific"/>
    <property type="evidence" value="ECO:0007669"/>
    <property type="project" value="TreeGrafter"/>
</dbReference>
<protein>
    <submittedName>
        <fullName evidence="13">Neuronal PAS domain protein 4a</fullName>
    </submittedName>
</protein>
<evidence type="ECO:0000313" key="13">
    <source>
        <dbReference type="Ensembl" id="ENSGACP00000022552.1"/>
    </source>
</evidence>
<dbReference type="Gene3D" id="3.30.450.20">
    <property type="entry name" value="PAS domain"/>
    <property type="match status" value="2"/>
</dbReference>
<dbReference type="CDD" id="cd00130">
    <property type="entry name" value="PAS"/>
    <property type="match status" value="1"/>
</dbReference>
<proteinExistence type="predicted"/>
<evidence type="ECO:0000259" key="11">
    <source>
        <dbReference type="PROSITE" id="PS50112"/>
    </source>
</evidence>
<dbReference type="SMART" id="SM00091">
    <property type="entry name" value="PAS"/>
    <property type="match status" value="2"/>
</dbReference>
<evidence type="ECO:0000256" key="7">
    <source>
        <dbReference type="ARBA" id="ARBA00023159"/>
    </source>
</evidence>
<keyword evidence="2" id="KW-0677">Repeat</keyword>
<feature type="region of interest" description="Disordered" evidence="10">
    <location>
        <begin position="396"/>
        <end position="425"/>
    </location>
</feature>
<dbReference type="STRING" id="69293.ENSGACP00000022552"/>
<dbReference type="Pfam" id="PF23183">
    <property type="entry name" value="bHLH_NPAS4"/>
    <property type="match status" value="1"/>
</dbReference>
<reference evidence="13" key="1">
    <citation type="submission" date="2006-01" db="EMBL/GenBank/DDBJ databases">
        <authorList>
            <person name="Lindblad-Toh K."/>
            <person name="Mauceli E."/>
            <person name="Grabherr M."/>
            <person name="Chang J.L."/>
            <person name="Lander E.S."/>
        </authorList>
    </citation>
    <scope>NUCLEOTIDE SEQUENCE [LARGE SCALE GENOMIC DNA]</scope>
</reference>
<dbReference type="InterPro" id="IPR056192">
    <property type="entry name" value="bHLH_NPAS4"/>
</dbReference>
<keyword evidence="5" id="KW-0805">Transcription regulation</keyword>
<dbReference type="GO" id="GO:0007399">
    <property type="term" value="P:nervous system development"/>
    <property type="evidence" value="ECO:0007669"/>
    <property type="project" value="UniProtKB-KW"/>
</dbReference>
<feature type="region of interest" description="Disordered" evidence="10">
    <location>
        <begin position="625"/>
        <end position="648"/>
    </location>
</feature>
<evidence type="ECO:0000259" key="12">
    <source>
        <dbReference type="PROSITE" id="PS50888"/>
    </source>
</evidence>
<feature type="region of interest" description="Disordered" evidence="10">
    <location>
        <begin position="362"/>
        <end position="384"/>
    </location>
</feature>
<dbReference type="GO" id="GO:0000977">
    <property type="term" value="F:RNA polymerase II transcription regulatory region sequence-specific DNA binding"/>
    <property type="evidence" value="ECO:0007669"/>
    <property type="project" value="TreeGrafter"/>
</dbReference>
<name>G3PY63_GASAC</name>
<dbReference type="GO" id="GO:0030154">
    <property type="term" value="P:cell differentiation"/>
    <property type="evidence" value="ECO:0007669"/>
    <property type="project" value="UniProtKB-KW"/>
</dbReference>
<dbReference type="Bgee" id="ENSGACG00000017076">
    <property type="expression patterns" value="Expressed in telencephalon and 1 other cell type or tissue"/>
</dbReference>
<keyword evidence="3" id="KW-0221">Differentiation</keyword>
<dbReference type="OMA" id="TKTYFTQ"/>
<keyword evidence="6" id="KW-0238">DNA-binding</keyword>
<feature type="domain" description="BHLH" evidence="12">
    <location>
        <begin position="1"/>
        <end position="53"/>
    </location>
</feature>
<dbReference type="InterPro" id="IPR000014">
    <property type="entry name" value="PAS"/>
</dbReference>
<feature type="compositionally biased region" description="Polar residues" evidence="10">
    <location>
        <begin position="396"/>
        <end position="405"/>
    </location>
</feature>
<dbReference type="PROSITE" id="PS50112">
    <property type="entry name" value="PAS"/>
    <property type="match status" value="1"/>
</dbReference>
<dbReference type="InParanoid" id="G3PY63"/>
<evidence type="ECO:0000256" key="9">
    <source>
        <dbReference type="ARBA" id="ARBA00023242"/>
    </source>
</evidence>
<dbReference type="eggNOG" id="ENOG502QRXX">
    <property type="taxonomic scope" value="Eukaryota"/>
</dbReference>
<dbReference type="Ensembl" id="ENSGACT00000022594.1">
    <property type="protein sequence ID" value="ENSGACP00000022552.1"/>
    <property type="gene ID" value="ENSGACG00000017076.1"/>
</dbReference>
<evidence type="ECO:0000256" key="4">
    <source>
        <dbReference type="ARBA" id="ARBA00022902"/>
    </source>
</evidence>
<feature type="compositionally biased region" description="Pro residues" evidence="10">
    <location>
        <begin position="696"/>
        <end position="709"/>
    </location>
</feature>
<comment type="subcellular location">
    <subcellularLocation>
        <location evidence="1">Nucleus</location>
    </subcellularLocation>
</comment>
<dbReference type="CDD" id="cd19697">
    <property type="entry name" value="bHLH-PAS_NPAS4_PASD10"/>
    <property type="match status" value="1"/>
</dbReference>
<accession>G3PY63</accession>